<reference evidence="1 2" key="1">
    <citation type="submission" date="2024-02" db="EMBL/GenBank/DDBJ databases">
        <title>A novel Wenzhouxiangellaceae bacterium, isolated from coastal sediments.</title>
        <authorList>
            <person name="Du Z.-J."/>
            <person name="Ye Y.-Q."/>
            <person name="Zhang X.-Y."/>
        </authorList>
    </citation>
    <scope>NUCLEOTIDE SEQUENCE [LARGE SCALE GENOMIC DNA]</scope>
    <source>
        <strain evidence="1 2">CH-27</strain>
    </source>
</reference>
<dbReference type="InterPro" id="IPR014942">
    <property type="entry name" value="AbiEii"/>
</dbReference>
<sequence length="304" mass="34477">MTDRADYERQVRLLVRVLPYVAEEKAFALKGGTAINLFLRDMPRLSVDIDLTYLPIANREQSLHDCRAALQRIGQSLETSSPQIATAAQSISRDQLRLLVSDGEARIKVEVSPVLRGTLHPPIFRDIHPRVADRFGFARVAVLDEPDLYGGKICAALDRQHPRDWFDVMLLLRENGFTRATFEGFLVYLISHNRSMADLLEPRLQDLSAAFENQFQGMTEQPVLLHDLVQTRSDLLKSLSQLFTANDKSFLLSVKQGEPNWSLLPLPGVSELPAVRWKLQNIRAMSQLKHKQAVANFKDVLNRL</sequence>
<gene>
    <name evidence="1" type="ORF">V3330_09970</name>
</gene>
<organism evidence="1 2">
    <name type="scientific">Elongatibacter sediminis</name>
    <dbReference type="NCBI Taxonomy" id="3119006"/>
    <lineage>
        <taxon>Bacteria</taxon>
        <taxon>Pseudomonadati</taxon>
        <taxon>Pseudomonadota</taxon>
        <taxon>Gammaproteobacteria</taxon>
        <taxon>Chromatiales</taxon>
        <taxon>Wenzhouxiangellaceae</taxon>
        <taxon>Elongatibacter</taxon>
    </lineage>
</organism>
<protein>
    <submittedName>
        <fullName evidence="1">Nucleotidyl transferase AbiEii/AbiGii toxin family protein</fullName>
    </submittedName>
</protein>
<keyword evidence="1" id="KW-0808">Transferase</keyword>
<dbReference type="AlphaFoldDB" id="A0AAW9RHU8"/>
<keyword evidence="2" id="KW-1185">Reference proteome</keyword>
<proteinExistence type="predicted"/>
<dbReference type="EMBL" id="JAZHOG010000006">
    <property type="protein sequence ID" value="MEJ8567950.1"/>
    <property type="molecule type" value="Genomic_DNA"/>
</dbReference>
<dbReference type="Pfam" id="PF08843">
    <property type="entry name" value="AbiEii"/>
    <property type="match status" value="1"/>
</dbReference>
<evidence type="ECO:0000313" key="2">
    <source>
        <dbReference type="Proteomes" id="UP001359886"/>
    </source>
</evidence>
<comment type="caution">
    <text evidence="1">The sequence shown here is derived from an EMBL/GenBank/DDBJ whole genome shotgun (WGS) entry which is preliminary data.</text>
</comment>
<evidence type="ECO:0000313" key="1">
    <source>
        <dbReference type="EMBL" id="MEJ8567950.1"/>
    </source>
</evidence>
<dbReference type="RefSeq" id="WP_354695274.1">
    <property type="nucleotide sequence ID" value="NZ_JAZHOG010000006.1"/>
</dbReference>
<dbReference type="GO" id="GO:0016740">
    <property type="term" value="F:transferase activity"/>
    <property type="evidence" value="ECO:0007669"/>
    <property type="project" value="UniProtKB-KW"/>
</dbReference>
<accession>A0AAW9RHU8</accession>
<dbReference type="Gene3D" id="3.10.450.620">
    <property type="entry name" value="JHP933, nucleotidyltransferase-like core domain"/>
    <property type="match status" value="1"/>
</dbReference>
<name>A0AAW9RHU8_9GAMM</name>
<dbReference type="Proteomes" id="UP001359886">
    <property type="component" value="Unassembled WGS sequence"/>
</dbReference>